<keyword evidence="4 5" id="KW-0238">DNA-binding</keyword>
<keyword evidence="3" id="KW-0862">Zinc</keyword>
<reference evidence="8" key="1">
    <citation type="submission" date="2023-09" db="UniProtKB">
        <authorList>
            <consortium name="Ensembl"/>
        </authorList>
    </citation>
    <scope>IDENTIFICATION</scope>
</reference>
<keyword evidence="1" id="KW-0479">Metal-binding</keyword>
<proteinExistence type="predicted"/>
<dbReference type="Pfam" id="PF05485">
    <property type="entry name" value="THAP"/>
    <property type="match status" value="1"/>
</dbReference>
<evidence type="ECO:0000256" key="6">
    <source>
        <dbReference type="SAM" id="MobiDB-lite"/>
    </source>
</evidence>
<dbReference type="Gene3D" id="6.20.210.20">
    <property type="entry name" value="THAP domain"/>
    <property type="match status" value="1"/>
</dbReference>
<evidence type="ECO:0000256" key="3">
    <source>
        <dbReference type="ARBA" id="ARBA00022833"/>
    </source>
</evidence>
<feature type="region of interest" description="Disordered" evidence="6">
    <location>
        <begin position="106"/>
        <end position="133"/>
    </location>
</feature>
<feature type="domain" description="THAP-type" evidence="7">
    <location>
        <begin position="1"/>
        <end position="86"/>
    </location>
</feature>
<feature type="compositionally biased region" description="Basic and acidic residues" evidence="6">
    <location>
        <begin position="122"/>
        <end position="133"/>
    </location>
</feature>
<evidence type="ECO:0000256" key="1">
    <source>
        <dbReference type="ARBA" id="ARBA00022723"/>
    </source>
</evidence>
<dbReference type="PROSITE" id="PS50950">
    <property type="entry name" value="ZF_THAP"/>
    <property type="match status" value="1"/>
</dbReference>
<evidence type="ECO:0000256" key="2">
    <source>
        <dbReference type="ARBA" id="ARBA00022771"/>
    </source>
</evidence>
<organism evidence="8">
    <name type="scientific">Stegastes partitus</name>
    <name type="common">bicolor damselfish</name>
    <dbReference type="NCBI Taxonomy" id="144197"/>
    <lineage>
        <taxon>Eukaryota</taxon>
        <taxon>Metazoa</taxon>
        <taxon>Chordata</taxon>
        <taxon>Craniata</taxon>
        <taxon>Vertebrata</taxon>
        <taxon>Euteleostomi</taxon>
        <taxon>Actinopterygii</taxon>
        <taxon>Neopterygii</taxon>
        <taxon>Teleostei</taxon>
        <taxon>Neoteleostei</taxon>
        <taxon>Acanthomorphata</taxon>
        <taxon>Ovalentaria</taxon>
        <taxon>Pomacentridae</taxon>
        <taxon>Stegastes</taxon>
    </lineage>
</organism>
<protein>
    <recommendedName>
        <fullName evidence="7">THAP-type domain-containing protein</fullName>
    </recommendedName>
</protein>
<dbReference type="InterPro" id="IPR038441">
    <property type="entry name" value="THAP_Znf_sf"/>
</dbReference>
<dbReference type="STRING" id="144197.ENSSPAP00000009299"/>
<evidence type="ECO:0000259" key="7">
    <source>
        <dbReference type="PROSITE" id="PS50950"/>
    </source>
</evidence>
<evidence type="ECO:0000256" key="5">
    <source>
        <dbReference type="PROSITE-ProRule" id="PRU00309"/>
    </source>
</evidence>
<name>A0A3B4ZSY2_9TELE</name>
<evidence type="ECO:0000313" key="8">
    <source>
        <dbReference type="Ensembl" id="ENSSPAP00000009299.1"/>
    </source>
</evidence>
<dbReference type="Ensembl" id="ENSSPAT00000009464.1">
    <property type="protein sequence ID" value="ENSSPAP00000009299.1"/>
    <property type="gene ID" value="ENSSPAG00000007082.1"/>
</dbReference>
<keyword evidence="2 5" id="KW-0863">Zinc-finger</keyword>
<dbReference type="GeneTree" id="ENSGT01120000272811"/>
<dbReference type="InterPro" id="IPR006612">
    <property type="entry name" value="THAP_Znf"/>
</dbReference>
<dbReference type="SUPFAM" id="SSF57716">
    <property type="entry name" value="Glucocorticoid receptor-like (DNA-binding domain)"/>
    <property type="match status" value="1"/>
</dbReference>
<evidence type="ECO:0000256" key="4">
    <source>
        <dbReference type="ARBA" id="ARBA00023125"/>
    </source>
</evidence>
<sequence>EPMWTCSVFGCKADKEVVSLHVLPKDLNIRMKWVHFIWKNRNIPTKLPDKTRVCSSHFPEVLFSEVLNDPGRFTAQLDQLTSPEPLCTQPKKSDREEAIAGILSRFSCPGKDMKPGSTSSKSSRERGKQLMNS</sequence>
<accession>A0A3B4ZSY2</accession>
<dbReference type="GO" id="GO:0003677">
    <property type="term" value="F:DNA binding"/>
    <property type="evidence" value="ECO:0007669"/>
    <property type="project" value="UniProtKB-UniRule"/>
</dbReference>
<dbReference type="AlphaFoldDB" id="A0A3B4ZSY2"/>
<dbReference type="GO" id="GO:0008270">
    <property type="term" value="F:zinc ion binding"/>
    <property type="evidence" value="ECO:0007669"/>
    <property type="project" value="UniProtKB-KW"/>
</dbReference>